<keyword evidence="3" id="KW-1185">Reference proteome</keyword>
<sequence length="83" mass="9320">MACGMTRPKYNVPDPDMGSGRYSSKPNDEDWEAFNRKILELSLIPVCQELQQTKSVAARNQTSDLPDSGRPDEPKGYNVKLFS</sequence>
<organism evidence="2 3">
    <name type="scientific">Smittium megazygosporum</name>
    <dbReference type="NCBI Taxonomy" id="133381"/>
    <lineage>
        <taxon>Eukaryota</taxon>
        <taxon>Fungi</taxon>
        <taxon>Fungi incertae sedis</taxon>
        <taxon>Zoopagomycota</taxon>
        <taxon>Kickxellomycotina</taxon>
        <taxon>Harpellomycetes</taxon>
        <taxon>Harpellales</taxon>
        <taxon>Legeriomycetaceae</taxon>
        <taxon>Smittium</taxon>
    </lineage>
</organism>
<protein>
    <submittedName>
        <fullName evidence="2">Uncharacterized protein</fullName>
    </submittedName>
</protein>
<proteinExistence type="predicted"/>
<accession>A0A2T9ZG40</accession>
<dbReference type="AlphaFoldDB" id="A0A2T9ZG40"/>
<evidence type="ECO:0000313" key="2">
    <source>
        <dbReference type="EMBL" id="PVV03519.1"/>
    </source>
</evidence>
<name>A0A2T9ZG40_9FUNG</name>
<evidence type="ECO:0000313" key="3">
    <source>
        <dbReference type="Proteomes" id="UP000245609"/>
    </source>
</evidence>
<feature type="region of interest" description="Disordered" evidence="1">
    <location>
        <begin position="55"/>
        <end position="83"/>
    </location>
</feature>
<comment type="caution">
    <text evidence="2">The sequence shown here is derived from an EMBL/GenBank/DDBJ whole genome shotgun (WGS) entry which is preliminary data.</text>
</comment>
<gene>
    <name evidence="2" type="ORF">BB560_001995</name>
</gene>
<dbReference type="EMBL" id="MBFS01000223">
    <property type="protein sequence ID" value="PVV03519.1"/>
    <property type="molecule type" value="Genomic_DNA"/>
</dbReference>
<feature type="region of interest" description="Disordered" evidence="1">
    <location>
        <begin position="1"/>
        <end position="28"/>
    </location>
</feature>
<reference evidence="2 3" key="1">
    <citation type="journal article" date="2018" name="MBio">
        <title>Comparative Genomics Reveals the Core Gene Toolbox for the Fungus-Insect Symbiosis.</title>
        <authorList>
            <person name="Wang Y."/>
            <person name="Stata M."/>
            <person name="Wang W."/>
            <person name="Stajich J.E."/>
            <person name="White M.M."/>
            <person name="Moncalvo J.M."/>
        </authorList>
    </citation>
    <scope>NUCLEOTIDE SEQUENCE [LARGE SCALE GENOMIC DNA]</scope>
    <source>
        <strain evidence="2 3">SC-DP-2</strain>
    </source>
</reference>
<feature type="compositionally biased region" description="Polar residues" evidence="1">
    <location>
        <begin position="55"/>
        <end position="65"/>
    </location>
</feature>
<evidence type="ECO:0000256" key="1">
    <source>
        <dbReference type="SAM" id="MobiDB-lite"/>
    </source>
</evidence>
<dbReference type="OrthoDB" id="410651at2759"/>
<dbReference type="Proteomes" id="UP000245609">
    <property type="component" value="Unassembled WGS sequence"/>
</dbReference>